<keyword evidence="2" id="KW-1185">Reference proteome</keyword>
<proteinExistence type="predicted"/>
<name>A0ABQ3XDP6_9ACTN</name>
<dbReference type="Proteomes" id="UP000612282">
    <property type="component" value="Unassembled WGS sequence"/>
</dbReference>
<organism evidence="1 2">
    <name type="scientific">Actinoplanes couchii</name>
    <dbReference type="NCBI Taxonomy" id="403638"/>
    <lineage>
        <taxon>Bacteria</taxon>
        <taxon>Bacillati</taxon>
        <taxon>Actinomycetota</taxon>
        <taxon>Actinomycetes</taxon>
        <taxon>Micromonosporales</taxon>
        <taxon>Micromonosporaceae</taxon>
        <taxon>Actinoplanes</taxon>
    </lineage>
</organism>
<dbReference type="EMBL" id="BOMG01000061">
    <property type="protein sequence ID" value="GID56635.1"/>
    <property type="molecule type" value="Genomic_DNA"/>
</dbReference>
<evidence type="ECO:0000313" key="2">
    <source>
        <dbReference type="Proteomes" id="UP000612282"/>
    </source>
</evidence>
<evidence type="ECO:0000313" key="1">
    <source>
        <dbReference type="EMBL" id="GID56635.1"/>
    </source>
</evidence>
<comment type="caution">
    <text evidence="1">The sequence shown here is derived from an EMBL/GenBank/DDBJ whole genome shotgun (WGS) entry which is preliminary data.</text>
</comment>
<accession>A0ABQ3XDP6</accession>
<sequence>MIDRFGLEELRRVPLGGLGEWLRAESPGPVPPQWCLAIVGSAESAGNPFRPATTAERIADLTLGAELLSLAVERRDIDPATGGYWLIRLATVALRLGLTADDVPPPLTPDGAAGWALDRMPLSRETAIATARTRRDEYPGEDAYLAPDAAERGLQGVEQVLHVLPWIIEHLRDRGIRREAEAWLAIEDQL</sequence>
<gene>
    <name evidence="1" type="ORF">Aco03nite_050390</name>
</gene>
<dbReference type="RefSeq" id="WP_203798493.1">
    <property type="nucleotide sequence ID" value="NZ_BAAAQE010000018.1"/>
</dbReference>
<reference evidence="1 2" key="1">
    <citation type="submission" date="2021-01" db="EMBL/GenBank/DDBJ databases">
        <title>Whole genome shotgun sequence of Actinoplanes couchii NBRC 106145.</title>
        <authorList>
            <person name="Komaki H."/>
            <person name="Tamura T."/>
        </authorList>
    </citation>
    <scope>NUCLEOTIDE SEQUENCE [LARGE SCALE GENOMIC DNA]</scope>
    <source>
        <strain evidence="1 2">NBRC 106145</strain>
    </source>
</reference>
<protein>
    <submittedName>
        <fullName evidence="1">Uncharacterized protein</fullName>
    </submittedName>
</protein>